<dbReference type="InterPro" id="IPR002734">
    <property type="entry name" value="RibDG_C"/>
</dbReference>
<keyword evidence="3" id="KW-1185">Reference proteome</keyword>
<gene>
    <name evidence="2" type="ORF">DFR67_102404</name>
</gene>
<feature type="domain" description="Bacterial bifunctional deaminase-reductase C-terminal" evidence="1">
    <location>
        <begin position="13"/>
        <end position="172"/>
    </location>
</feature>
<dbReference type="InterPro" id="IPR024072">
    <property type="entry name" value="DHFR-like_dom_sf"/>
</dbReference>
<dbReference type="Gene3D" id="3.40.430.10">
    <property type="entry name" value="Dihydrofolate Reductase, subunit A"/>
    <property type="match status" value="1"/>
</dbReference>
<protein>
    <submittedName>
        <fullName evidence="2">Dihydrofolate reductase</fullName>
    </submittedName>
</protein>
<dbReference type="RefSeq" id="WP_110468246.1">
    <property type="nucleotide sequence ID" value="NZ_QJSP01000002.1"/>
</dbReference>
<dbReference type="Proteomes" id="UP000247591">
    <property type="component" value="Unassembled WGS sequence"/>
</dbReference>
<dbReference type="PANTHER" id="PTHR38011:SF11">
    <property type="entry name" value="2,5-DIAMINO-6-RIBOSYLAMINO-4(3H)-PYRIMIDINONE 5'-PHOSPHATE REDUCTASE"/>
    <property type="match status" value="1"/>
</dbReference>
<dbReference type="OrthoDB" id="3427770at2"/>
<evidence type="ECO:0000259" key="1">
    <source>
        <dbReference type="Pfam" id="PF01872"/>
    </source>
</evidence>
<reference evidence="2 3" key="1">
    <citation type="submission" date="2018-06" db="EMBL/GenBank/DDBJ databases">
        <title>Genomic Encyclopedia of Type Strains, Phase IV (KMG-IV): sequencing the most valuable type-strain genomes for metagenomic binning, comparative biology and taxonomic classification.</title>
        <authorList>
            <person name="Goeker M."/>
        </authorList>
    </citation>
    <scope>NUCLEOTIDE SEQUENCE [LARGE SCALE GENOMIC DNA]</scope>
    <source>
        <strain evidence="2 3">DSM 45521</strain>
    </source>
</reference>
<accession>A0A318RTF1</accession>
<organism evidence="2 3">
    <name type="scientific">Williamsia limnetica</name>
    <dbReference type="NCBI Taxonomy" id="882452"/>
    <lineage>
        <taxon>Bacteria</taxon>
        <taxon>Bacillati</taxon>
        <taxon>Actinomycetota</taxon>
        <taxon>Actinomycetes</taxon>
        <taxon>Mycobacteriales</taxon>
        <taxon>Nocardiaceae</taxon>
        <taxon>Williamsia</taxon>
    </lineage>
</organism>
<dbReference type="PANTHER" id="PTHR38011">
    <property type="entry name" value="DIHYDROFOLATE REDUCTASE FAMILY PROTEIN (AFU_ORTHOLOGUE AFUA_8G06820)"/>
    <property type="match status" value="1"/>
</dbReference>
<dbReference type="SUPFAM" id="SSF53597">
    <property type="entry name" value="Dihydrofolate reductase-like"/>
    <property type="match status" value="1"/>
</dbReference>
<dbReference type="Pfam" id="PF01872">
    <property type="entry name" value="RibD_C"/>
    <property type="match status" value="1"/>
</dbReference>
<evidence type="ECO:0000313" key="3">
    <source>
        <dbReference type="Proteomes" id="UP000247591"/>
    </source>
</evidence>
<proteinExistence type="predicted"/>
<dbReference type="GO" id="GO:0008703">
    <property type="term" value="F:5-amino-6-(5-phosphoribosylamino)uracil reductase activity"/>
    <property type="evidence" value="ECO:0007669"/>
    <property type="project" value="InterPro"/>
</dbReference>
<sequence length="180" mass="19569">MTATPVPTVTGAVFIATSLDGYIARTDGDIEWLLSRSEDIGETGYDDFIATTGAIAMGRNTYEIGTTFDDWPYTGQRVMVLSTQLDPDVDDRVTVHRSIDELLDAAAAENIHRLYADGGRLITSFLQRGLITELTITTIPVILGSGLPLFGSIDHDVSLELQRSTTLGQGIVQTVYRVTD</sequence>
<dbReference type="GO" id="GO:0009231">
    <property type="term" value="P:riboflavin biosynthetic process"/>
    <property type="evidence" value="ECO:0007669"/>
    <property type="project" value="InterPro"/>
</dbReference>
<dbReference type="InterPro" id="IPR050765">
    <property type="entry name" value="Riboflavin_Biosynth_HTPR"/>
</dbReference>
<dbReference type="EMBL" id="QJSP01000002">
    <property type="protein sequence ID" value="PYE20262.1"/>
    <property type="molecule type" value="Genomic_DNA"/>
</dbReference>
<name>A0A318RTF1_WILLI</name>
<comment type="caution">
    <text evidence="2">The sequence shown here is derived from an EMBL/GenBank/DDBJ whole genome shotgun (WGS) entry which is preliminary data.</text>
</comment>
<dbReference type="AlphaFoldDB" id="A0A318RTF1"/>
<evidence type="ECO:0000313" key="2">
    <source>
        <dbReference type="EMBL" id="PYE20262.1"/>
    </source>
</evidence>